<dbReference type="InterPro" id="IPR023996">
    <property type="entry name" value="TonB-dep_OMP_SusC/RagA"/>
</dbReference>
<dbReference type="PROSITE" id="PS52016">
    <property type="entry name" value="TONB_DEPENDENT_REC_3"/>
    <property type="match status" value="1"/>
</dbReference>
<dbReference type="InterPro" id="IPR012910">
    <property type="entry name" value="Plug_dom"/>
</dbReference>
<dbReference type="NCBIfam" id="TIGR04057">
    <property type="entry name" value="SusC_RagA_signa"/>
    <property type="match status" value="1"/>
</dbReference>
<dbReference type="EMBL" id="DPVG01000143">
    <property type="protein sequence ID" value="HCK23926.1"/>
    <property type="molecule type" value="Genomic_DNA"/>
</dbReference>
<keyword evidence="2 7" id="KW-0813">Transport</keyword>
<reference evidence="10 11" key="1">
    <citation type="journal article" date="2018" name="Nat. Biotechnol.">
        <title>A standardized bacterial taxonomy based on genome phylogeny substantially revises the tree of life.</title>
        <authorList>
            <person name="Parks D.H."/>
            <person name="Chuvochina M."/>
            <person name="Waite D.W."/>
            <person name="Rinke C."/>
            <person name="Skarshewski A."/>
            <person name="Chaumeil P.A."/>
            <person name="Hugenholtz P."/>
        </authorList>
    </citation>
    <scope>NUCLEOTIDE SEQUENCE [LARGE SCALE GENOMIC DNA]</scope>
    <source>
        <strain evidence="10">UBA9667</strain>
    </source>
</reference>
<dbReference type="InterPro" id="IPR010916">
    <property type="entry name" value="TonB_box_CS"/>
</dbReference>
<dbReference type="FunFam" id="2.60.40.1120:FF:000003">
    <property type="entry name" value="Outer membrane protein Omp121"/>
    <property type="match status" value="1"/>
</dbReference>
<dbReference type="InterPro" id="IPR037066">
    <property type="entry name" value="Plug_dom_sf"/>
</dbReference>
<feature type="domain" description="TonB-dependent receptor plug" evidence="9">
    <location>
        <begin position="121"/>
        <end position="227"/>
    </location>
</feature>
<evidence type="ECO:0000256" key="8">
    <source>
        <dbReference type="SAM" id="SignalP"/>
    </source>
</evidence>
<gene>
    <name evidence="10" type="ORF">DHW31_03935</name>
</gene>
<dbReference type="Pfam" id="PF07715">
    <property type="entry name" value="Plug"/>
    <property type="match status" value="1"/>
</dbReference>
<dbReference type="GO" id="GO:0009279">
    <property type="term" value="C:cell outer membrane"/>
    <property type="evidence" value="ECO:0007669"/>
    <property type="project" value="UniProtKB-SubCell"/>
</dbReference>
<dbReference type="AlphaFoldDB" id="A0A3D2SG97"/>
<sequence length="990" mass="110277">MKKNRRKLLPGYSKIFFALLALFLSLSAFAQKITISGEVVDSQNEPIIGASVLEKGTTNGIITDLDGKFSLSVSPASTLVISYVGYKSQEVKSAASLKIILKEDNELLDEVVVIGYGSVKRKDVTTSISSVSTKDLDQRPIVSAAQAIQGKAAGISVVQPNGQPGAAMSIRVRGTTSFNGSNDPLYVVDGVPMTDINYLSANDIESMQILKDASSAAIYGSRAANGVIMITTKQGAKGEAKVAFNAHVGITKVGNKIKSLNVDQYKDLMDEIGMVQLPDGLKNETDWFDETYRTGVTQNYQVSVSNGNDKWKYFLSGGYTGEDGVIKTAFYKRYNFRANIENQVRSWLNIGANIAYSDYSSNGIISGQGSNRGGVVLSVINTPTYGKVWDDANPGQYYTNFYGVNITHPLENMARTENNKNNSNRLIATGKAEITFLPELKLKSTFTLDRDYNNTTNFLDPIKTSWGRNQYGEGYDGRSLSTILVFDNIQTYNKSIKKHNFDVMVGSSWTGSKWSQSYINGSHYMNGDIQTLNAANKISWNGTGTSASEWAIMSFVGRLAYNYDSKYLLTVNMRSDGSSKLHPDHRWGTFPSVSAAWRISSEEFMKDYSWINDLKLRGGWGQTGNQSGLGDYAYLLRYNINRVQWWEEGNEHAVPTITQANLRTKDLTWETTTQTNIGIDFTVLDSRLTFYLDYYYKKTKDMLMYVSLPAGQAADNISRNEGEMTNKGFEFTVNSRNLTGEFSWNTDFNISFNKNKLTKLALSKVYYGAMTSDVVHENVVRNEPGRSLGGFYGYISDGVNPETGELMYRDVNNDKVISTSDRTYIGDPNPDFTYGLTNTFSWKGFTLNVLVQGSYGNDIFNASRMETEGMYDGKNQSTHVLNRWRIPGQLTDVPKAGFDMKNSSYFVEDGSYLRVKDISLSYNFTGKLLKKWGISRLQPYFTANNLITWTDYSGMDPEVNQFGNSGAIQGIDWGTYPQSKSFVFGLNVEF</sequence>
<evidence type="ECO:0000259" key="9">
    <source>
        <dbReference type="Pfam" id="PF07715"/>
    </source>
</evidence>
<dbReference type="InterPro" id="IPR023997">
    <property type="entry name" value="TonB-dep_OMP_SusC/RagA_CS"/>
</dbReference>
<keyword evidence="5 7" id="KW-0472">Membrane</keyword>
<proteinExistence type="inferred from homology"/>
<keyword evidence="3 7" id="KW-1134">Transmembrane beta strand</keyword>
<evidence type="ECO:0000256" key="3">
    <source>
        <dbReference type="ARBA" id="ARBA00022452"/>
    </source>
</evidence>
<dbReference type="SUPFAM" id="SSF56935">
    <property type="entry name" value="Porins"/>
    <property type="match status" value="1"/>
</dbReference>
<dbReference type="InterPro" id="IPR039426">
    <property type="entry name" value="TonB-dep_rcpt-like"/>
</dbReference>
<evidence type="ECO:0000313" key="10">
    <source>
        <dbReference type="EMBL" id="HCK23926.1"/>
    </source>
</evidence>
<dbReference type="FunFam" id="2.170.130.10:FF:000008">
    <property type="entry name" value="SusC/RagA family TonB-linked outer membrane protein"/>
    <property type="match status" value="1"/>
</dbReference>
<keyword evidence="4 7" id="KW-0812">Transmembrane</keyword>
<dbReference type="Gene3D" id="2.40.170.20">
    <property type="entry name" value="TonB-dependent receptor, beta-barrel domain"/>
    <property type="match status" value="1"/>
</dbReference>
<protein>
    <submittedName>
        <fullName evidence="10">SusC/RagA family protein</fullName>
    </submittedName>
</protein>
<dbReference type="InterPro" id="IPR036942">
    <property type="entry name" value="Beta-barrel_TonB_sf"/>
</dbReference>
<dbReference type="Gene3D" id="2.170.130.10">
    <property type="entry name" value="TonB-dependent receptor, plug domain"/>
    <property type="match status" value="1"/>
</dbReference>
<dbReference type="Gene3D" id="2.60.40.1120">
    <property type="entry name" value="Carboxypeptidase-like, regulatory domain"/>
    <property type="match status" value="1"/>
</dbReference>
<name>A0A3D2SG97_9BACE</name>
<comment type="similarity">
    <text evidence="7">Belongs to the TonB-dependent receptor family.</text>
</comment>
<dbReference type="InterPro" id="IPR008969">
    <property type="entry name" value="CarboxyPept-like_regulatory"/>
</dbReference>
<evidence type="ECO:0000256" key="5">
    <source>
        <dbReference type="ARBA" id="ARBA00023136"/>
    </source>
</evidence>
<feature type="signal peptide" evidence="8">
    <location>
        <begin position="1"/>
        <end position="30"/>
    </location>
</feature>
<feature type="chain" id="PRO_5017801458" evidence="8">
    <location>
        <begin position="31"/>
        <end position="990"/>
    </location>
</feature>
<comment type="subcellular location">
    <subcellularLocation>
        <location evidence="1 7">Cell outer membrane</location>
        <topology evidence="1 7">Multi-pass membrane protein</topology>
    </subcellularLocation>
</comment>
<organism evidence="10 11">
    <name type="scientific">Bacteroides graminisolvens</name>
    <dbReference type="NCBI Taxonomy" id="477666"/>
    <lineage>
        <taxon>Bacteria</taxon>
        <taxon>Pseudomonadati</taxon>
        <taxon>Bacteroidota</taxon>
        <taxon>Bacteroidia</taxon>
        <taxon>Bacteroidales</taxon>
        <taxon>Bacteroidaceae</taxon>
        <taxon>Bacteroides</taxon>
    </lineage>
</organism>
<comment type="caution">
    <text evidence="10">The sequence shown here is derived from an EMBL/GenBank/DDBJ whole genome shotgun (WGS) entry which is preliminary data.</text>
</comment>
<dbReference type="Proteomes" id="UP000263098">
    <property type="component" value="Unassembled WGS sequence"/>
</dbReference>
<evidence type="ECO:0000256" key="4">
    <source>
        <dbReference type="ARBA" id="ARBA00022692"/>
    </source>
</evidence>
<keyword evidence="6 7" id="KW-0998">Cell outer membrane</keyword>
<evidence type="ECO:0000313" key="11">
    <source>
        <dbReference type="Proteomes" id="UP000263098"/>
    </source>
</evidence>
<evidence type="ECO:0000256" key="6">
    <source>
        <dbReference type="ARBA" id="ARBA00023237"/>
    </source>
</evidence>
<keyword evidence="8" id="KW-0732">Signal</keyword>
<accession>A0A3D2SG97</accession>
<evidence type="ECO:0000256" key="1">
    <source>
        <dbReference type="ARBA" id="ARBA00004571"/>
    </source>
</evidence>
<dbReference type="SUPFAM" id="SSF49464">
    <property type="entry name" value="Carboxypeptidase regulatory domain-like"/>
    <property type="match status" value="1"/>
</dbReference>
<evidence type="ECO:0000256" key="2">
    <source>
        <dbReference type="ARBA" id="ARBA00022448"/>
    </source>
</evidence>
<dbReference type="Pfam" id="PF13715">
    <property type="entry name" value="CarbopepD_reg_2"/>
    <property type="match status" value="1"/>
</dbReference>
<dbReference type="NCBIfam" id="TIGR04056">
    <property type="entry name" value="OMP_RagA_SusC"/>
    <property type="match status" value="1"/>
</dbReference>
<evidence type="ECO:0000256" key="7">
    <source>
        <dbReference type="PROSITE-ProRule" id="PRU01360"/>
    </source>
</evidence>
<dbReference type="PROSITE" id="PS00430">
    <property type="entry name" value="TONB_DEPENDENT_REC_1"/>
    <property type="match status" value="1"/>
</dbReference>